<name>A0A1A8VRP2_PLAOA</name>
<gene>
    <name evidence="1" type="ORF">POVCU2_0019410</name>
</gene>
<accession>A0A1A8VRP2</accession>
<dbReference type="Proteomes" id="UP000078560">
    <property type="component" value="Unassembled WGS sequence"/>
</dbReference>
<proteinExistence type="predicted"/>
<evidence type="ECO:0000313" key="1">
    <source>
        <dbReference type="EMBL" id="SBS83184.1"/>
    </source>
</evidence>
<protein>
    <submittedName>
        <fullName evidence="1">Uncharacterized protein</fullName>
    </submittedName>
</protein>
<organism evidence="1 2">
    <name type="scientific">Plasmodium ovale curtisi</name>
    <dbReference type="NCBI Taxonomy" id="864141"/>
    <lineage>
        <taxon>Eukaryota</taxon>
        <taxon>Sar</taxon>
        <taxon>Alveolata</taxon>
        <taxon>Apicomplexa</taxon>
        <taxon>Aconoidasida</taxon>
        <taxon>Haemosporida</taxon>
        <taxon>Plasmodiidae</taxon>
        <taxon>Plasmodium</taxon>
        <taxon>Plasmodium (Plasmodium)</taxon>
    </lineage>
</organism>
<reference evidence="2" key="1">
    <citation type="submission" date="2016-05" db="EMBL/GenBank/DDBJ databases">
        <authorList>
            <person name="Naeem Raeece"/>
        </authorList>
    </citation>
    <scope>NUCLEOTIDE SEQUENCE [LARGE SCALE GENOMIC DNA]</scope>
</reference>
<dbReference type="AlphaFoldDB" id="A0A1A8VRP2"/>
<sequence>MIAPNSYPRYMPIYGIAKNIVPLKNVYPPEYKKGYEKYYRLKMDKKWERDQTEGEKTKQVETSKKLQKCADRKVKRMKWTCIYGKVESHQEVTYPTGNEKWGICGKSHSCFRLFSTRRHSSYFMRMSAYTLSRSTSMNKSFMSLATELSSFNRI</sequence>
<dbReference type="EMBL" id="FLQU01000251">
    <property type="protein sequence ID" value="SBS83184.1"/>
    <property type="molecule type" value="Genomic_DNA"/>
</dbReference>
<evidence type="ECO:0000313" key="2">
    <source>
        <dbReference type="Proteomes" id="UP000078560"/>
    </source>
</evidence>